<dbReference type="EMBL" id="CM055764">
    <property type="protein sequence ID" value="KAJ7984851.1"/>
    <property type="molecule type" value="Genomic_DNA"/>
</dbReference>
<comment type="caution">
    <text evidence="1">The sequence shown here is derived from an EMBL/GenBank/DDBJ whole genome shotgun (WGS) entry which is preliminary data.</text>
</comment>
<keyword evidence="2" id="KW-1185">Reference proteome</keyword>
<gene>
    <name evidence="1" type="ORF">DPEC_G00359060</name>
</gene>
<protein>
    <submittedName>
        <fullName evidence="1">Uncharacterized protein</fullName>
    </submittedName>
</protein>
<proteinExistence type="predicted"/>
<organism evidence="1 2">
    <name type="scientific">Dallia pectoralis</name>
    <name type="common">Alaska blackfish</name>
    <dbReference type="NCBI Taxonomy" id="75939"/>
    <lineage>
        <taxon>Eukaryota</taxon>
        <taxon>Metazoa</taxon>
        <taxon>Chordata</taxon>
        <taxon>Craniata</taxon>
        <taxon>Vertebrata</taxon>
        <taxon>Euteleostomi</taxon>
        <taxon>Actinopterygii</taxon>
        <taxon>Neopterygii</taxon>
        <taxon>Teleostei</taxon>
        <taxon>Protacanthopterygii</taxon>
        <taxon>Esociformes</taxon>
        <taxon>Umbridae</taxon>
        <taxon>Dallia</taxon>
    </lineage>
</organism>
<reference evidence="1" key="1">
    <citation type="submission" date="2021-05" db="EMBL/GenBank/DDBJ databases">
        <authorList>
            <person name="Pan Q."/>
            <person name="Jouanno E."/>
            <person name="Zahm M."/>
            <person name="Klopp C."/>
            <person name="Cabau C."/>
            <person name="Louis A."/>
            <person name="Berthelot C."/>
            <person name="Parey E."/>
            <person name="Roest Crollius H."/>
            <person name="Montfort J."/>
            <person name="Robinson-Rechavi M."/>
            <person name="Bouchez O."/>
            <person name="Lampietro C."/>
            <person name="Lopez Roques C."/>
            <person name="Donnadieu C."/>
            <person name="Postlethwait J."/>
            <person name="Bobe J."/>
            <person name="Dillon D."/>
            <person name="Chandos A."/>
            <person name="von Hippel F."/>
            <person name="Guiguen Y."/>
        </authorList>
    </citation>
    <scope>NUCLEOTIDE SEQUENCE</scope>
    <source>
        <strain evidence="1">YG-Jan2019</strain>
    </source>
</reference>
<dbReference type="Proteomes" id="UP001157502">
    <property type="component" value="Chromosome 37"/>
</dbReference>
<evidence type="ECO:0000313" key="1">
    <source>
        <dbReference type="EMBL" id="KAJ7984851.1"/>
    </source>
</evidence>
<evidence type="ECO:0000313" key="2">
    <source>
        <dbReference type="Proteomes" id="UP001157502"/>
    </source>
</evidence>
<sequence>MSPALVLVFLVTLQYVTPGAETSPESLEASDETAFHKSSMCYRGAEKEKHDKQRDTDPSLAPSCRAFLRQLGKQSLPSAPPYQRTMEISQTGQARRRGPPAPQNTGPSVRWFYSGPVCVVLRNHMNSHGDMWRYRVDNVRRPFEDASPFGCCLQNRNSC</sequence>
<name>A0ACC2F0I3_DALPE</name>
<accession>A0ACC2F0I3</accession>